<keyword evidence="2 4" id="KW-0032">Aminotransferase</keyword>
<dbReference type="EC" id="2.6.1.-" evidence="4"/>
<dbReference type="PANTHER" id="PTHR42832">
    <property type="entry name" value="AMINO ACID AMINOTRANSFERASE"/>
    <property type="match status" value="1"/>
</dbReference>
<comment type="similarity">
    <text evidence="4">Belongs to the class-I pyridoxal-phosphate-dependent aminotransferase family.</text>
</comment>
<reference evidence="6 7" key="1">
    <citation type="submission" date="2018-04" db="EMBL/GenBank/DDBJ databases">
        <title>Genomic Encyclopedia of Archaeal and Bacterial Type Strains, Phase II (KMG-II): from individual species to whole genera.</title>
        <authorList>
            <person name="Goeker M."/>
        </authorList>
    </citation>
    <scope>NUCLEOTIDE SEQUENCE [LARGE SCALE GENOMIC DNA]</scope>
    <source>
        <strain evidence="6 7">DSM 23082</strain>
    </source>
</reference>
<evidence type="ECO:0000259" key="5">
    <source>
        <dbReference type="Pfam" id="PF00155"/>
    </source>
</evidence>
<evidence type="ECO:0000256" key="3">
    <source>
        <dbReference type="ARBA" id="ARBA00022679"/>
    </source>
</evidence>
<gene>
    <name evidence="6" type="ORF">C8P64_0256</name>
</gene>
<accession>A0A2T6AKD2</accession>
<organism evidence="6 7">
    <name type="scientific">Christiangramia gaetbulicola</name>
    <dbReference type="NCBI Taxonomy" id="703340"/>
    <lineage>
        <taxon>Bacteria</taxon>
        <taxon>Pseudomonadati</taxon>
        <taxon>Bacteroidota</taxon>
        <taxon>Flavobacteriia</taxon>
        <taxon>Flavobacteriales</taxon>
        <taxon>Flavobacteriaceae</taxon>
        <taxon>Christiangramia</taxon>
    </lineage>
</organism>
<dbReference type="Gene3D" id="3.90.1150.10">
    <property type="entry name" value="Aspartate Aminotransferase, domain 1"/>
    <property type="match status" value="1"/>
</dbReference>
<dbReference type="InterPro" id="IPR004839">
    <property type="entry name" value="Aminotransferase_I/II_large"/>
</dbReference>
<dbReference type="GO" id="GO:0030170">
    <property type="term" value="F:pyridoxal phosphate binding"/>
    <property type="evidence" value="ECO:0007669"/>
    <property type="project" value="InterPro"/>
</dbReference>
<dbReference type="CDD" id="cd00609">
    <property type="entry name" value="AAT_like"/>
    <property type="match status" value="1"/>
</dbReference>
<dbReference type="Pfam" id="PF00155">
    <property type="entry name" value="Aminotran_1_2"/>
    <property type="match status" value="1"/>
</dbReference>
<dbReference type="GO" id="GO:0008483">
    <property type="term" value="F:transaminase activity"/>
    <property type="evidence" value="ECO:0007669"/>
    <property type="project" value="UniProtKB-KW"/>
</dbReference>
<dbReference type="Gene3D" id="3.40.640.10">
    <property type="entry name" value="Type I PLP-dependent aspartate aminotransferase-like (Major domain)"/>
    <property type="match status" value="1"/>
</dbReference>
<keyword evidence="3 4" id="KW-0808">Transferase</keyword>
<evidence type="ECO:0000256" key="2">
    <source>
        <dbReference type="ARBA" id="ARBA00022576"/>
    </source>
</evidence>
<dbReference type="PROSITE" id="PS00105">
    <property type="entry name" value="AA_TRANSFER_CLASS_1"/>
    <property type="match status" value="1"/>
</dbReference>
<dbReference type="InterPro" id="IPR015422">
    <property type="entry name" value="PyrdxlP-dep_Trfase_small"/>
</dbReference>
<dbReference type="InterPro" id="IPR015424">
    <property type="entry name" value="PyrdxlP-dep_Trfase"/>
</dbReference>
<protein>
    <recommendedName>
        <fullName evidence="4">Aminotransferase</fullName>
        <ecNumber evidence="4">2.6.1.-</ecNumber>
    </recommendedName>
</protein>
<dbReference type="AlphaFoldDB" id="A0A2T6AKD2"/>
<name>A0A2T6AKD2_9FLAO</name>
<dbReference type="RefSeq" id="WP_108170250.1">
    <property type="nucleotide sequence ID" value="NZ_QBKQ01000001.1"/>
</dbReference>
<comment type="cofactor">
    <cofactor evidence="1 4">
        <name>pyridoxal 5'-phosphate</name>
        <dbReference type="ChEBI" id="CHEBI:597326"/>
    </cofactor>
</comment>
<dbReference type="OrthoDB" id="9802328at2"/>
<dbReference type="InterPro" id="IPR015421">
    <property type="entry name" value="PyrdxlP-dep_Trfase_major"/>
</dbReference>
<sequence>MITAKRLDTVQEYYFSKKLREVAELRAEGKPIINLGIGSPDLAPPPQVVEALNKALSSNGAHQYQPYKGITELRNAIAGFYKKFYDRDLDPESEILPLMGSKEGIMHISMAFLDPGDEVLLPNPGYPTYSSVSKLLQAKERNYELKAENDWLPDLKELAQQDLSKVKLMWVNYPHMPTGSVAQEDFFNQLTEFAETHKILVVNDNPYSFIQNDDPRSILQKDGLSDYVMELNSLSKSFNMAGWRVGMLAGSQKNINSVLKVKSNMDSGMFYPVQAGAVEALKLSGSWFEDQNKIYARRKKKVLELISNLDCEVRDDQVGLFVWAKTPEGKTSEDIVDDLLYDKDIFITPGFIFGSQGEGYIRFSLCANEEVIDEALKRIKG</sequence>
<dbReference type="SUPFAM" id="SSF53383">
    <property type="entry name" value="PLP-dependent transferases"/>
    <property type="match status" value="1"/>
</dbReference>
<evidence type="ECO:0000256" key="1">
    <source>
        <dbReference type="ARBA" id="ARBA00001933"/>
    </source>
</evidence>
<dbReference type="Proteomes" id="UP000244174">
    <property type="component" value="Unassembled WGS sequence"/>
</dbReference>
<dbReference type="EMBL" id="QBKQ01000001">
    <property type="protein sequence ID" value="PTX44281.1"/>
    <property type="molecule type" value="Genomic_DNA"/>
</dbReference>
<dbReference type="InterPro" id="IPR004838">
    <property type="entry name" value="NHTrfase_class1_PyrdxlP-BS"/>
</dbReference>
<evidence type="ECO:0000313" key="7">
    <source>
        <dbReference type="Proteomes" id="UP000244174"/>
    </source>
</evidence>
<evidence type="ECO:0000256" key="4">
    <source>
        <dbReference type="RuleBase" id="RU000481"/>
    </source>
</evidence>
<proteinExistence type="inferred from homology"/>
<dbReference type="InterPro" id="IPR050881">
    <property type="entry name" value="LL-DAP_aminotransferase"/>
</dbReference>
<comment type="caution">
    <text evidence="6">The sequence shown here is derived from an EMBL/GenBank/DDBJ whole genome shotgun (WGS) entry which is preliminary data.</text>
</comment>
<evidence type="ECO:0000313" key="6">
    <source>
        <dbReference type="EMBL" id="PTX44281.1"/>
    </source>
</evidence>
<keyword evidence="7" id="KW-1185">Reference proteome</keyword>
<feature type="domain" description="Aminotransferase class I/classII large" evidence="5">
    <location>
        <begin position="31"/>
        <end position="379"/>
    </location>
</feature>
<dbReference type="PANTHER" id="PTHR42832:SF3">
    <property type="entry name" value="L-GLUTAMINE--4-(METHYLSULFANYL)-2-OXOBUTANOATE AMINOTRANSFERASE"/>
    <property type="match status" value="1"/>
</dbReference>